<dbReference type="InterPro" id="IPR000845">
    <property type="entry name" value="Nucleoside_phosphorylase_d"/>
</dbReference>
<organism evidence="2 3">
    <name type="scientific">Streptomyces cylindrosporus</name>
    <dbReference type="NCBI Taxonomy" id="2927583"/>
    <lineage>
        <taxon>Bacteria</taxon>
        <taxon>Bacillati</taxon>
        <taxon>Actinomycetota</taxon>
        <taxon>Actinomycetes</taxon>
        <taxon>Kitasatosporales</taxon>
        <taxon>Streptomycetaceae</taxon>
        <taxon>Streptomyces</taxon>
    </lineage>
</organism>
<name>A0ABS9XXH3_9ACTN</name>
<reference evidence="2" key="1">
    <citation type="submission" date="2022-03" db="EMBL/GenBank/DDBJ databases">
        <title>Streptomyces 7R015 and 7R016 isolated from Barleria lupulina in Thailand.</title>
        <authorList>
            <person name="Kanchanasin P."/>
            <person name="Phongsopitanun W."/>
            <person name="Tanasupawat S."/>
        </authorList>
    </citation>
    <scope>NUCLEOTIDE SEQUENCE</scope>
    <source>
        <strain evidence="2">7R015</strain>
    </source>
</reference>
<dbReference type="Proteomes" id="UP001165269">
    <property type="component" value="Unassembled WGS sequence"/>
</dbReference>
<sequence length="548" mass="60828">MKDDSLETWIGKSQRQYKGHAGWAAEVTAPAGLKFLQRHASSIIARESDVSYSLTSGWEEGPDADQFWIPTTRLVRPALLEQARTIPRRLLDGNSAVTWARIRSDLASSTPREDDFLRRALQHEYFKIYISEYDLAVLDGLPIQRINFSAAPSDPYYHFDCFRAAMRTAGLDPLVLNLSAESLCRLRSTYGHHQFIAAYRQLTQVATTSREVEYSLAQPLRSRDWAKDRELSLLAVQPPSTNGIVLDDAQLERVEERLIVLATHAASGYARIAENGGRRQREGSMVAVHATEPVKQPWVGVFVALREELEILQSRWNLTNAYGDTTWNGTAGGRPVRVLCAQGAGRVRAAVEMSHFLSGLDDLPDLIIVLGIAGGFTETDSINRGDVIVADNVADLGTRKLRAGADGDTPEFRIAPYICAPELTQALNSGSFNERQWANNVARENDWPRELLPRIHHGTIISVDEVVSTDEWRQHLLQAWPKACGVEMEAGGVMAAAQRFSKIPVSVVRGVSDLANPLKADDEWRKRAMRAAASVTEQALNILTPGWN</sequence>
<dbReference type="Gene3D" id="3.40.50.1580">
    <property type="entry name" value="Nucleoside phosphorylase domain"/>
    <property type="match status" value="1"/>
</dbReference>
<evidence type="ECO:0000313" key="3">
    <source>
        <dbReference type="Proteomes" id="UP001165269"/>
    </source>
</evidence>
<dbReference type="CDD" id="cd09008">
    <property type="entry name" value="MTAN"/>
    <property type="match status" value="1"/>
</dbReference>
<protein>
    <submittedName>
        <fullName evidence="2">5'-methylthioadenosine/S-adenosylhomocysteine nucleosidase</fullName>
    </submittedName>
</protein>
<dbReference type="RefSeq" id="WP_242759118.1">
    <property type="nucleotide sequence ID" value="NZ_JALDAY010000001.1"/>
</dbReference>
<dbReference type="SUPFAM" id="SSF53167">
    <property type="entry name" value="Purine and uridine phosphorylases"/>
    <property type="match status" value="1"/>
</dbReference>
<gene>
    <name evidence="2" type="ORF">MQP27_00840</name>
</gene>
<accession>A0ABS9XXH3</accession>
<evidence type="ECO:0000313" key="2">
    <source>
        <dbReference type="EMBL" id="MCI3269662.1"/>
    </source>
</evidence>
<dbReference type="Pfam" id="PF01048">
    <property type="entry name" value="PNP_UDP_1"/>
    <property type="match status" value="1"/>
</dbReference>
<dbReference type="PANTHER" id="PTHR46832:SF1">
    <property type="entry name" value="5'-METHYLTHIOADENOSINE_S-ADENOSYLHOMOCYSTEINE NUCLEOSIDASE"/>
    <property type="match status" value="1"/>
</dbReference>
<keyword evidence="3" id="KW-1185">Reference proteome</keyword>
<proteinExistence type="predicted"/>
<dbReference type="EMBL" id="JALDAY010000001">
    <property type="protein sequence ID" value="MCI3269662.1"/>
    <property type="molecule type" value="Genomic_DNA"/>
</dbReference>
<dbReference type="InterPro" id="IPR035994">
    <property type="entry name" value="Nucleoside_phosphorylase_sf"/>
</dbReference>
<dbReference type="PANTHER" id="PTHR46832">
    <property type="entry name" value="5'-METHYLTHIOADENOSINE/S-ADENOSYLHOMOCYSTEINE NUCLEOSIDASE"/>
    <property type="match status" value="1"/>
</dbReference>
<comment type="caution">
    <text evidence="2">The sequence shown here is derived from an EMBL/GenBank/DDBJ whole genome shotgun (WGS) entry which is preliminary data.</text>
</comment>
<feature type="domain" description="Nucleoside phosphorylase" evidence="1">
    <location>
        <begin position="300"/>
        <end position="540"/>
    </location>
</feature>
<evidence type="ECO:0000259" key="1">
    <source>
        <dbReference type="Pfam" id="PF01048"/>
    </source>
</evidence>